<comment type="caution">
    <text evidence="6">The sequence shown here is derived from an EMBL/GenBank/DDBJ whole genome shotgun (WGS) entry which is preliminary data.</text>
</comment>
<dbReference type="SMART" id="SM00421">
    <property type="entry name" value="HTH_LUXR"/>
    <property type="match status" value="1"/>
</dbReference>
<dbReference type="PANTHER" id="PTHR43214">
    <property type="entry name" value="TWO-COMPONENT RESPONSE REGULATOR"/>
    <property type="match status" value="1"/>
</dbReference>
<reference evidence="6 7" key="1">
    <citation type="submission" date="2020-08" db="EMBL/GenBank/DDBJ databases">
        <title>Genomic Encyclopedia of Type Strains, Phase IV (KMG-IV): sequencing the most valuable type-strain genomes for metagenomic binning, comparative biology and taxonomic classification.</title>
        <authorList>
            <person name="Goeker M."/>
        </authorList>
    </citation>
    <scope>NUCLEOTIDE SEQUENCE [LARGE SCALE GENOMIC DNA]</scope>
    <source>
        <strain evidence="6 7">DSM 23240</strain>
    </source>
</reference>
<dbReference type="InterPro" id="IPR016032">
    <property type="entry name" value="Sig_transdc_resp-reg_C-effctor"/>
</dbReference>
<dbReference type="Gene3D" id="3.40.50.2300">
    <property type="match status" value="1"/>
</dbReference>
<evidence type="ECO:0000313" key="6">
    <source>
        <dbReference type="EMBL" id="MBB5199514.1"/>
    </source>
</evidence>
<feature type="domain" description="Response regulatory" evidence="5">
    <location>
        <begin position="7"/>
        <end position="123"/>
    </location>
</feature>
<sequence length="213" mass="23176">MLNKKIKVLLVDDHAVVRNGVRLMLSGATDIVVTGEAETAEQASRLVRKQEFDVALLDIALAGHSGLDLLKRLRVERPSLAVLILSMYSEEVYAVRALKLGAAGYLTKSNFATTMIEAIRKAASGGKYLSPKLVEQLANMIGSDRVIPHEALSDRELEVLKLLALGESLVNIAKKLHLSPKTVTTHRTHILGKMGMSSNTALVRYALENGLLI</sequence>
<evidence type="ECO:0000313" key="7">
    <source>
        <dbReference type="Proteomes" id="UP000571084"/>
    </source>
</evidence>
<dbReference type="GO" id="GO:0006355">
    <property type="term" value="P:regulation of DNA-templated transcription"/>
    <property type="evidence" value="ECO:0007669"/>
    <property type="project" value="InterPro"/>
</dbReference>
<evidence type="ECO:0000256" key="2">
    <source>
        <dbReference type="ARBA" id="ARBA00023125"/>
    </source>
</evidence>
<dbReference type="Proteomes" id="UP000571084">
    <property type="component" value="Unassembled WGS sequence"/>
</dbReference>
<keyword evidence="1 3" id="KW-0597">Phosphoprotein</keyword>
<dbReference type="Pfam" id="PF00196">
    <property type="entry name" value="GerE"/>
    <property type="match status" value="1"/>
</dbReference>
<dbReference type="PROSITE" id="PS50043">
    <property type="entry name" value="HTH_LUXR_2"/>
    <property type="match status" value="1"/>
</dbReference>
<dbReference type="SUPFAM" id="SSF52172">
    <property type="entry name" value="CheY-like"/>
    <property type="match status" value="1"/>
</dbReference>
<dbReference type="GO" id="GO:0000160">
    <property type="term" value="P:phosphorelay signal transduction system"/>
    <property type="evidence" value="ECO:0007669"/>
    <property type="project" value="InterPro"/>
</dbReference>
<dbReference type="RefSeq" id="WP_168054848.1">
    <property type="nucleotide sequence ID" value="NZ_JAAOZT010000006.1"/>
</dbReference>
<dbReference type="EMBL" id="JACHHQ010000002">
    <property type="protein sequence ID" value="MBB5199514.1"/>
    <property type="molecule type" value="Genomic_DNA"/>
</dbReference>
<feature type="modified residue" description="4-aspartylphosphate" evidence="3">
    <location>
        <position position="58"/>
    </location>
</feature>
<organism evidence="6 7">
    <name type="scientific">Glaciimonas immobilis</name>
    <dbReference type="NCBI Taxonomy" id="728004"/>
    <lineage>
        <taxon>Bacteria</taxon>
        <taxon>Pseudomonadati</taxon>
        <taxon>Pseudomonadota</taxon>
        <taxon>Betaproteobacteria</taxon>
        <taxon>Burkholderiales</taxon>
        <taxon>Oxalobacteraceae</taxon>
        <taxon>Glaciimonas</taxon>
    </lineage>
</organism>
<dbReference type="InterPro" id="IPR039420">
    <property type="entry name" value="WalR-like"/>
</dbReference>
<proteinExistence type="predicted"/>
<dbReference type="GO" id="GO:0003677">
    <property type="term" value="F:DNA binding"/>
    <property type="evidence" value="ECO:0007669"/>
    <property type="project" value="UniProtKB-KW"/>
</dbReference>
<dbReference type="PANTHER" id="PTHR43214:SF42">
    <property type="entry name" value="TRANSCRIPTIONAL REGULATORY PROTEIN DESR"/>
    <property type="match status" value="1"/>
</dbReference>
<evidence type="ECO:0000256" key="1">
    <source>
        <dbReference type="ARBA" id="ARBA00022553"/>
    </source>
</evidence>
<gene>
    <name evidence="6" type="ORF">HNR39_001341</name>
</gene>
<dbReference type="InterPro" id="IPR058245">
    <property type="entry name" value="NreC/VraR/RcsB-like_REC"/>
</dbReference>
<feature type="domain" description="HTH luxR-type" evidence="4">
    <location>
        <begin position="145"/>
        <end position="210"/>
    </location>
</feature>
<evidence type="ECO:0000259" key="4">
    <source>
        <dbReference type="PROSITE" id="PS50043"/>
    </source>
</evidence>
<dbReference type="Pfam" id="PF00072">
    <property type="entry name" value="Response_reg"/>
    <property type="match status" value="1"/>
</dbReference>
<dbReference type="SMART" id="SM00448">
    <property type="entry name" value="REC"/>
    <property type="match status" value="1"/>
</dbReference>
<dbReference type="AlphaFoldDB" id="A0A840RS38"/>
<keyword evidence="2 6" id="KW-0238">DNA-binding</keyword>
<protein>
    <submittedName>
        <fullName evidence="6">DNA-binding NarL/FixJ family response regulator</fullName>
    </submittedName>
</protein>
<dbReference type="SUPFAM" id="SSF46894">
    <property type="entry name" value="C-terminal effector domain of the bipartite response regulators"/>
    <property type="match status" value="1"/>
</dbReference>
<dbReference type="CDD" id="cd17535">
    <property type="entry name" value="REC_NarL-like"/>
    <property type="match status" value="1"/>
</dbReference>
<keyword evidence="7" id="KW-1185">Reference proteome</keyword>
<dbReference type="PROSITE" id="PS50110">
    <property type="entry name" value="RESPONSE_REGULATORY"/>
    <property type="match status" value="1"/>
</dbReference>
<dbReference type="InterPro" id="IPR000792">
    <property type="entry name" value="Tscrpt_reg_LuxR_C"/>
</dbReference>
<evidence type="ECO:0000259" key="5">
    <source>
        <dbReference type="PROSITE" id="PS50110"/>
    </source>
</evidence>
<accession>A0A840RS38</accession>
<dbReference type="InterPro" id="IPR011006">
    <property type="entry name" value="CheY-like_superfamily"/>
</dbReference>
<evidence type="ECO:0000256" key="3">
    <source>
        <dbReference type="PROSITE-ProRule" id="PRU00169"/>
    </source>
</evidence>
<dbReference type="PRINTS" id="PR00038">
    <property type="entry name" value="HTHLUXR"/>
</dbReference>
<dbReference type="CDD" id="cd06170">
    <property type="entry name" value="LuxR_C_like"/>
    <property type="match status" value="1"/>
</dbReference>
<dbReference type="InterPro" id="IPR001789">
    <property type="entry name" value="Sig_transdc_resp-reg_receiver"/>
</dbReference>
<name>A0A840RS38_9BURK</name>